<evidence type="ECO:0000313" key="3">
    <source>
        <dbReference type="Proteomes" id="UP001497516"/>
    </source>
</evidence>
<name>A0AAV2DGT9_9ROSI</name>
<reference evidence="2 3" key="1">
    <citation type="submission" date="2024-04" db="EMBL/GenBank/DDBJ databases">
        <authorList>
            <person name="Fracassetti M."/>
        </authorList>
    </citation>
    <scope>NUCLEOTIDE SEQUENCE [LARGE SCALE GENOMIC DNA]</scope>
</reference>
<evidence type="ECO:0000256" key="1">
    <source>
        <dbReference type="SAM" id="MobiDB-lite"/>
    </source>
</evidence>
<dbReference type="AlphaFoldDB" id="A0AAV2DGT9"/>
<sequence>MLNLMKTLLKNALIGQKEALKEEESNDEAMMGEEGSNEEDELEIPHGEDVTQYTRERWLKNKMMIV</sequence>
<dbReference type="EMBL" id="OZ034815">
    <property type="protein sequence ID" value="CAL1372072.1"/>
    <property type="molecule type" value="Genomic_DNA"/>
</dbReference>
<evidence type="ECO:0000313" key="2">
    <source>
        <dbReference type="EMBL" id="CAL1372072.1"/>
    </source>
</evidence>
<gene>
    <name evidence="2" type="ORF">LTRI10_LOCUS14097</name>
</gene>
<proteinExistence type="predicted"/>
<organism evidence="2 3">
    <name type="scientific">Linum trigynum</name>
    <dbReference type="NCBI Taxonomy" id="586398"/>
    <lineage>
        <taxon>Eukaryota</taxon>
        <taxon>Viridiplantae</taxon>
        <taxon>Streptophyta</taxon>
        <taxon>Embryophyta</taxon>
        <taxon>Tracheophyta</taxon>
        <taxon>Spermatophyta</taxon>
        <taxon>Magnoliopsida</taxon>
        <taxon>eudicotyledons</taxon>
        <taxon>Gunneridae</taxon>
        <taxon>Pentapetalae</taxon>
        <taxon>rosids</taxon>
        <taxon>fabids</taxon>
        <taxon>Malpighiales</taxon>
        <taxon>Linaceae</taxon>
        <taxon>Linum</taxon>
    </lineage>
</organism>
<keyword evidence="3" id="KW-1185">Reference proteome</keyword>
<dbReference type="Proteomes" id="UP001497516">
    <property type="component" value="Chromosome 2"/>
</dbReference>
<protein>
    <submittedName>
        <fullName evidence="2">Uncharacterized protein</fullName>
    </submittedName>
</protein>
<feature type="region of interest" description="Disordered" evidence="1">
    <location>
        <begin position="20"/>
        <end position="49"/>
    </location>
</feature>
<accession>A0AAV2DGT9</accession>
<feature type="compositionally biased region" description="Acidic residues" evidence="1">
    <location>
        <begin position="24"/>
        <end position="42"/>
    </location>
</feature>